<feature type="transmembrane region" description="Helical" evidence="6">
    <location>
        <begin position="399"/>
        <end position="420"/>
    </location>
</feature>
<dbReference type="PANTHER" id="PTHR23502:SF47">
    <property type="entry name" value="MAJOR FACILITATOR SUPERFAMILY (MFS) PROFILE DOMAIN-CONTAINING PROTEIN-RELATED"/>
    <property type="match status" value="1"/>
</dbReference>
<dbReference type="SUPFAM" id="SSF103473">
    <property type="entry name" value="MFS general substrate transporter"/>
    <property type="match status" value="1"/>
</dbReference>
<name>A0AA39XQ88_9PEZI</name>
<dbReference type="EMBL" id="JAULSR010000001">
    <property type="protein sequence ID" value="KAK0637392.1"/>
    <property type="molecule type" value="Genomic_DNA"/>
</dbReference>
<feature type="transmembrane region" description="Helical" evidence="6">
    <location>
        <begin position="186"/>
        <end position="205"/>
    </location>
</feature>
<feature type="transmembrane region" description="Helical" evidence="6">
    <location>
        <begin position="464"/>
        <end position="482"/>
    </location>
</feature>
<dbReference type="InterPro" id="IPR011701">
    <property type="entry name" value="MFS"/>
</dbReference>
<evidence type="ECO:0000256" key="3">
    <source>
        <dbReference type="ARBA" id="ARBA00022989"/>
    </source>
</evidence>
<comment type="caution">
    <text evidence="8">The sequence shown here is derived from an EMBL/GenBank/DDBJ whole genome shotgun (WGS) entry which is preliminary data.</text>
</comment>
<dbReference type="Pfam" id="PF07690">
    <property type="entry name" value="MFS_1"/>
    <property type="match status" value="1"/>
</dbReference>
<dbReference type="PROSITE" id="PS50850">
    <property type="entry name" value="MFS"/>
    <property type="match status" value="1"/>
</dbReference>
<feature type="transmembrane region" description="Helical" evidence="6">
    <location>
        <begin position="94"/>
        <end position="113"/>
    </location>
</feature>
<organism evidence="8 9">
    <name type="scientific">Bombardia bombarda</name>
    <dbReference type="NCBI Taxonomy" id="252184"/>
    <lineage>
        <taxon>Eukaryota</taxon>
        <taxon>Fungi</taxon>
        <taxon>Dikarya</taxon>
        <taxon>Ascomycota</taxon>
        <taxon>Pezizomycotina</taxon>
        <taxon>Sordariomycetes</taxon>
        <taxon>Sordariomycetidae</taxon>
        <taxon>Sordariales</taxon>
        <taxon>Lasiosphaeriaceae</taxon>
        <taxon>Bombardia</taxon>
    </lineage>
</organism>
<evidence type="ECO:0000256" key="1">
    <source>
        <dbReference type="ARBA" id="ARBA00004141"/>
    </source>
</evidence>
<keyword evidence="4 6" id="KW-0472">Membrane</keyword>
<dbReference type="InterPro" id="IPR020846">
    <property type="entry name" value="MFS_dom"/>
</dbReference>
<feature type="region of interest" description="Disordered" evidence="5">
    <location>
        <begin position="26"/>
        <end position="62"/>
    </location>
</feature>
<reference evidence="8" key="1">
    <citation type="submission" date="2023-06" db="EMBL/GenBank/DDBJ databases">
        <title>Genome-scale phylogeny and comparative genomics of the fungal order Sordariales.</title>
        <authorList>
            <consortium name="Lawrence Berkeley National Laboratory"/>
            <person name="Hensen N."/>
            <person name="Bonometti L."/>
            <person name="Westerberg I."/>
            <person name="Brannstrom I.O."/>
            <person name="Guillou S."/>
            <person name="Cros-Aarteil S."/>
            <person name="Calhoun S."/>
            <person name="Haridas S."/>
            <person name="Kuo A."/>
            <person name="Mondo S."/>
            <person name="Pangilinan J."/>
            <person name="Riley R."/>
            <person name="LaButti K."/>
            <person name="Andreopoulos B."/>
            <person name="Lipzen A."/>
            <person name="Chen C."/>
            <person name="Yanf M."/>
            <person name="Daum C."/>
            <person name="Ng V."/>
            <person name="Clum A."/>
            <person name="Steindorff A."/>
            <person name="Ohm R."/>
            <person name="Martin F."/>
            <person name="Silar P."/>
            <person name="Natvig D."/>
            <person name="Lalanne C."/>
            <person name="Gautier V."/>
            <person name="Ament-velasquez S.L."/>
            <person name="Kruys A."/>
            <person name="Hutchinson M.I."/>
            <person name="Powell A.J."/>
            <person name="Barry K."/>
            <person name="Miller A.N."/>
            <person name="Grigoriev I.V."/>
            <person name="Debuchy R."/>
            <person name="Gladieux P."/>
            <person name="Thoren M.H."/>
            <person name="Johannesson H."/>
        </authorList>
    </citation>
    <scope>NUCLEOTIDE SEQUENCE</scope>
    <source>
        <strain evidence="8">SMH3391-2</strain>
    </source>
</reference>
<gene>
    <name evidence="8" type="ORF">B0T17DRAFT_521583</name>
</gene>
<feature type="domain" description="Major facilitator superfamily (MFS) profile" evidence="7">
    <location>
        <begin position="92"/>
        <end position="518"/>
    </location>
</feature>
<dbReference type="GO" id="GO:0022857">
    <property type="term" value="F:transmembrane transporter activity"/>
    <property type="evidence" value="ECO:0007669"/>
    <property type="project" value="InterPro"/>
</dbReference>
<dbReference type="PANTHER" id="PTHR23502">
    <property type="entry name" value="MAJOR FACILITATOR SUPERFAMILY"/>
    <property type="match status" value="1"/>
</dbReference>
<evidence type="ECO:0000256" key="5">
    <source>
        <dbReference type="SAM" id="MobiDB-lite"/>
    </source>
</evidence>
<feature type="transmembrane region" description="Helical" evidence="6">
    <location>
        <begin position="217"/>
        <end position="241"/>
    </location>
</feature>
<evidence type="ECO:0000313" key="8">
    <source>
        <dbReference type="EMBL" id="KAK0637392.1"/>
    </source>
</evidence>
<evidence type="ECO:0000259" key="7">
    <source>
        <dbReference type="PROSITE" id="PS50850"/>
    </source>
</evidence>
<feature type="transmembrane region" description="Helical" evidence="6">
    <location>
        <begin position="133"/>
        <end position="154"/>
    </location>
</feature>
<evidence type="ECO:0000313" key="9">
    <source>
        <dbReference type="Proteomes" id="UP001174934"/>
    </source>
</evidence>
<feature type="transmembrane region" description="Helical" evidence="6">
    <location>
        <begin position="426"/>
        <end position="452"/>
    </location>
</feature>
<dbReference type="GO" id="GO:0005886">
    <property type="term" value="C:plasma membrane"/>
    <property type="evidence" value="ECO:0007669"/>
    <property type="project" value="TreeGrafter"/>
</dbReference>
<evidence type="ECO:0000256" key="4">
    <source>
        <dbReference type="ARBA" id="ARBA00023136"/>
    </source>
</evidence>
<evidence type="ECO:0000256" key="6">
    <source>
        <dbReference type="SAM" id="Phobius"/>
    </source>
</evidence>
<feature type="transmembrane region" description="Helical" evidence="6">
    <location>
        <begin position="494"/>
        <end position="514"/>
    </location>
</feature>
<keyword evidence="9" id="KW-1185">Reference proteome</keyword>
<dbReference type="InterPro" id="IPR036259">
    <property type="entry name" value="MFS_trans_sf"/>
</dbReference>
<feature type="transmembrane region" description="Helical" evidence="6">
    <location>
        <begin position="161"/>
        <end position="180"/>
    </location>
</feature>
<protein>
    <submittedName>
        <fullName evidence="8">Major facilitator superfamily domain-containing protein</fullName>
    </submittedName>
</protein>
<evidence type="ECO:0000256" key="2">
    <source>
        <dbReference type="ARBA" id="ARBA00022692"/>
    </source>
</evidence>
<dbReference type="Proteomes" id="UP001174934">
    <property type="component" value="Unassembled WGS sequence"/>
</dbReference>
<feature type="compositionally biased region" description="Basic and acidic residues" evidence="5">
    <location>
        <begin position="42"/>
        <end position="55"/>
    </location>
</feature>
<keyword evidence="3 6" id="KW-1133">Transmembrane helix</keyword>
<proteinExistence type="predicted"/>
<comment type="subcellular location">
    <subcellularLocation>
        <location evidence="1">Membrane</location>
        <topology evidence="1">Multi-pass membrane protein</topology>
    </subcellularLocation>
</comment>
<keyword evidence="2 6" id="KW-0812">Transmembrane</keyword>
<feature type="transmembrane region" description="Helical" evidence="6">
    <location>
        <begin position="355"/>
        <end position="378"/>
    </location>
</feature>
<sequence length="531" mass="58086">MQSLRQYRRMRAEVQKDVALMQNQGEIKAPVDGSPTGTLTPENKEAVSDGEKEHVPGGVTVSRPAEHDGSVLYLVGWKDGDSMNPHNWSRRRKWFATFGVSLLTMAITVPSSIDAPVSGAFNEHFGVNPMAGSLTTGMYLIGSGTGALFAGTISETFGRNVMYMTTFVVFMLFIMAKALAPNFGAAIIFRFLTGFFGSTPMTAAGGSVADLWSPLELIFVVPVGAMTSYAGPIVGPIIGAYLPGFRWADWVSLIIAGAVLAYVVIFQPETYRPVLLEWRAKHLRDLTGDSRYRVDEHATTHTLAKRLLVNLYRPFLMTATEPIILIFTFYLTIVYFVLFTFLNGFPFIFQQTYGISVPLTFIIFVALLVGDLAALPLVPIIYGWAKKAAAAGTLTPEICLWYGMLGGSILLPISLWWLAWTCYSDISIWVPIVGSALFGYGLVTIFATTFLYTVYVYGIHSASALAFMTSVRYIIAGALIPASVPMYQNLGPHLALTIPAVLATIMAPVPFILYKYGAKIRGMSKNAMPSR</sequence>
<feature type="transmembrane region" description="Helical" evidence="6">
    <location>
        <begin position="247"/>
        <end position="266"/>
    </location>
</feature>
<feature type="transmembrane region" description="Helical" evidence="6">
    <location>
        <begin position="323"/>
        <end position="349"/>
    </location>
</feature>
<dbReference type="Gene3D" id="1.20.1250.20">
    <property type="entry name" value="MFS general substrate transporter like domains"/>
    <property type="match status" value="1"/>
</dbReference>
<dbReference type="AlphaFoldDB" id="A0AA39XQ88"/>
<accession>A0AA39XQ88</accession>